<dbReference type="AlphaFoldDB" id="A0AAP0EPU3"/>
<dbReference type="EMBL" id="JBBNAG010000011">
    <property type="protein sequence ID" value="KAK9094667.1"/>
    <property type="molecule type" value="Genomic_DNA"/>
</dbReference>
<reference evidence="1 2" key="1">
    <citation type="submission" date="2024-01" db="EMBL/GenBank/DDBJ databases">
        <title>Genome assemblies of Stephania.</title>
        <authorList>
            <person name="Yang L."/>
        </authorList>
    </citation>
    <scope>NUCLEOTIDE SEQUENCE [LARGE SCALE GENOMIC DNA]</scope>
    <source>
        <strain evidence="1">JXDWG</strain>
        <tissue evidence="1">Leaf</tissue>
    </source>
</reference>
<name>A0AAP0EPU3_9MAGN</name>
<dbReference type="Proteomes" id="UP001419268">
    <property type="component" value="Unassembled WGS sequence"/>
</dbReference>
<comment type="caution">
    <text evidence="1">The sequence shown here is derived from an EMBL/GenBank/DDBJ whole genome shotgun (WGS) entry which is preliminary data.</text>
</comment>
<evidence type="ECO:0000313" key="2">
    <source>
        <dbReference type="Proteomes" id="UP001419268"/>
    </source>
</evidence>
<organism evidence="1 2">
    <name type="scientific">Stephania cephalantha</name>
    <dbReference type="NCBI Taxonomy" id="152367"/>
    <lineage>
        <taxon>Eukaryota</taxon>
        <taxon>Viridiplantae</taxon>
        <taxon>Streptophyta</taxon>
        <taxon>Embryophyta</taxon>
        <taxon>Tracheophyta</taxon>
        <taxon>Spermatophyta</taxon>
        <taxon>Magnoliopsida</taxon>
        <taxon>Ranunculales</taxon>
        <taxon>Menispermaceae</taxon>
        <taxon>Menispermoideae</taxon>
        <taxon>Cissampelideae</taxon>
        <taxon>Stephania</taxon>
    </lineage>
</organism>
<accession>A0AAP0EPU3</accession>
<keyword evidence="2" id="KW-1185">Reference proteome</keyword>
<protein>
    <submittedName>
        <fullName evidence="1">Uncharacterized protein</fullName>
    </submittedName>
</protein>
<proteinExistence type="predicted"/>
<gene>
    <name evidence="1" type="ORF">Scep_026136</name>
</gene>
<sequence length="173" mass="19391">MPNGVGVGACSNSVVVGEQPNKVGIEVMPVVVDLDLDLDLKRALPIWISIWIEGRKSYTLIDHIGGIVGRSFSMLHIHISGIVWRSFTLLWTITLIDHIHIGVEESKVAAFKGYVEDPRRFPLKSASADNEAEKKTGRSDEMMIFHMVLCVLKMFESFEMRIQGSSKRRHQSG</sequence>
<evidence type="ECO:0000313" key="1">
    <source>
        <dbReference type="EMBL" id="KAK9094667.1"/>
    </source>
</evidence>